<dbReference type="Gene3D" id="2.60.120.620">
    <property type="entry name" value="q2cbj1_9rhob like domain"/>
    <property type="match status" value="1"/>
</dbReference>
<reference evidence="1" key="1">
    <citation type="journal article" date="2020" name="Nature">
        <title>Giant virus diversity and host interactions through global metagenomics.</title>
        <authorList>
            <person name="Schulz F."/>
            <person name="Roux S."/>
            <person name="Paez-Espino D."/>
            <person name="Jungbluth S."/>
            <person name="Walsh D.A."/>
            <person name="Denef V.J."/>
            <person name="McMahon K.D."/>
            <person name="Konstantinidis K.T."/>
            <person name="Eloe-Fadrosh E.A."/>
            <person name="Kyrpides N.C."/>
            <person name="Woyke T."/>
        </authorList>
    </citation>
    <scope>NUCLEOTIDE SEQUENCE</scope>
    <source>
        <strain evidence="1">GVMAG-M-3300025860-20</strain>
    </source>
</reference>
<name>A0A6C0J7I3_9ZZZZ</name>
<dbReference type="EMBL" id="MN740327">
    <property type="protein sequence ID" value="QHU00507.1"/>
    <property type="molecule type" value="Genomic_DNA"/>
</dbReference>
<dbReference type="SUPFAM" id="SSF51197">
    <property type="entry name" value="Clavaminate synthase-like"/>
    <property type="match status" value="1"/>
</dbReference>
<protein>
    <recommendedName>
        <fullName evidence="2">Phytanoyl-CoA dioxygenase</fullName>
    </recommendedName>
</protein>
<dbReference type="AlphaFoldDB" id="A0A6C0J7I3"/>
<organism evidence="1">
    <name type="scientific">viral metagenome</name>
    <dbReference type="NCBI Taxonomy" id="1070528"/>
    <lineage>
        <taxon>unclassified sequences</taxon>
        <taxon>metagenomes</taxon>
        <taxon>organismal metagenomes</taxon>
    </lineage>
</organism>
<proteinExistence type="predicted"/>
<accession>A0A6C0J7I3</accession>
<sequence>MLHVDQTPNEPHNKLHSLQGIYYWSETIKDGATTVVIPGSHRKLWHKDNYQGVGDYSRIGLKSEYLYEPTRLIIPANSLLIFNSKLIHRGVWGPHRMCFMISFYKKKERSAAALKKN</sequence>
<evidence type="ECO:0008006" key="2">
    <source>
        <dbReference type="Google" id="ProtNLM"/>
    </source>
</evidence>
<evidence type="ECO:0000313" key="1">
    <source>
        <dbReference type="EMBL" id="QHU00507.1"/>
    </source>
</evidence>